<name>A0AA41CFF1_STEMA</name>
<dbReference type="AlphaFoldDB" id="A0AA41CFF1"/>
<dbReference type="PANTHER" id="PTHR39206:SF1">
    <property type="entry name" value="SLL8004 PROTEIN"/>
    <property type="match status" value="1"/>
</dbReference>
<reference evidence="4" key="1">
    <citation type="submission" date="2020-11" db="EMBL/GenBank/DDBJ databases">
        <title>Enhanced detection system for hospital associated transmission using whole genome sequencing surveillance.</title>
        <authorList>
            <person name="Harrison L.H."/>
            <person name="Van Tyne D."/>
            <person name="Marsh J.W."/>
            <person name="Griffith M.P."/>
            <person name="Snyder D.J."/>
            <person name="Cooper V.S."/>
            <person name="Mustapha M."/>
        </authorList>
    </citation>
    <scope>NUCLEOTIDE SEQUENCE</scope>
    <source>
        <strain evidence="4">STEN00053</strain>
    </source>
</reference>
<evidence type="ECO:0000256" key="1">
    <source>
        <dbReference type="ARBA" id="ARBA00022741"/>
    </source>
</evidence>
<sequence length="251" mass="27475">MASSRKTPPDLATAFGRIEQARAETNRPLAVILAGHNGSGKSTLWYEHLADSLQIPLINADRMMLSILPDANKQALPQWAVQLRDENDAWMKVAQQGVQAFVGHAMTANVPFAFETVFSHWQPRGDGTFESKIDQIQQLQEAGYFVILVFVGLANDQLSIARVLTRVASGGHNVQPGKLTSRFPRTQRAIAAAAGVADACILTDNSLNEEEAFTVCRIQLGNIEIFDCRTDDHAVAKPILEWMNIVSPIAA</sequence>
<dbReference type="InterPro" id="IPR010488">
    <property type="entry name" value="Zeta_toxin_domain"/>
</dbReference>
<dbReference type="RefSeq" id="WP_046432224.1">
    <property type="nucleotide sequence ID" value="NZ_JANKBX010000005.1"/>
</dbReference>
<gene>
    <name evidence="4" type="ORF">I5V89_20310</name>
</gene>
<evidence type="ECO:0000313" key="5">
    <source>
        <dbReference type="Proteomes" id="UP000634179"/>
    </source>
</evidence>
<proteinExistence type="predicted"/>
<dbReference type="InterPro" id="IPR027417">
    <property type="entry name" value="P-loop_NTPase"/>
</dbReference>
<dbReference type="EMBL" id="JADUOV010000020">
    <property type="protein sequence ID" value="MBH1792204.1"/>
    <property type="molecule type" value="Genomic_DNA"/>
</dbReference>
<dbReference type="PANTHER" id="PTHR39206">
    <property type="entry name" value="SLL8004 PROTEIN"/>
    <property type="match status" value="1"/>
</dbReference>
<feature type="domain" description="Zeta toxin" evidence="3">
    <location>
        <begin position="23"/>
        <end position="181"/>
    </location>
</feature>
<dbReference type="GO" id="GO:0016301">
    <property type="term" value="F:kinase activity"/>
    <property type="evidence" value="ECO:0007669"/>
    <property type="project" value="InterPro"/>
</dbReference>
<dbReference type="Proteomes" id="UP000634179">
    <property type="component" value="Unassembled WGS sequence"/>
</dbReference>
<accession>A0AA41CFF1</accession>
<keyword evidence="2" id="KW-0067">ATP-binding</keyword>
<organism evidence="4 5">
    <name type="scientific">Stenotrophomonas maltophilia</name>
    <name type="common">Pseudomonas maltophilia</name>
    <name type="synonym">Xanthomonas maltophilia</name>
    <dbReference type="NCBI Taxonomy" id="40324"/>
    <lineage>
        <taxon>Bacteria</taxon>
        <taxon>Pseudomonadati</taxon>
        <taxon>Pseudomonadota</taxon>
        <taxon>Gammaproteobacteria</taxon>
        <taxon>Lysobacterales</taxon>
        <taxon>Lysobacteraceae</taxon>
        <taxon>Stenotrophomonas</taxon>
        <taxon>Stenotrophomonas maltophilia group</taxon>
    </lineage>
</organism>
<protein>
    <submittedName>
        <fullName evidence="4">Zeta toxin family protein</fullName>
    </submittedName>
</protein>
<evidence type="ECO:0000313" key="4">
    <source>
        <dbReference type="EMBL" id="MBH1792204.1"/>
    </source>
</evidence>
<evidence type="ECO:0000256" key="2">
    <source>
        <dbReference type="ARBA" id="ARBA00022840"/>
    </source>
</evidence>
<dbReference type="Gene3D" id="3.40.50.300">
    <property type="entry name" value="P-loop containing nucleotide triphosphate hydrolases"/>
    <property type="match status" value="1"/>
</dbReference>
<evidence type="ECO:0000259" key="3">
    <source>
        <dbReference type="Pfam" id="PF06414"/>
    </source>
</evidence>
<keyword evidence="1" id="KW-0547">Nucleotide-binding</keyword>
<comment type="caution">
    <text evidence="4">The sequence shown here is derived from an EMBL/GenBank/DDBJ whole genome shotgun (WGS) entry which is preliminary data.</text>
</comment>
<dbReference type="GO" id="GO:0005524">
    <property type="term" value="F:ATP binding"/>
    <property type="evidence" value="ECO:0007669"/>
    <property type="project" value="UniProtKB-KW"/>
</dbReference>
<dbReference type="SUPFAM" id="SSF52540">
    <property type="entry name" value="P-loop containing nucleoside triphosphate hydrolases"/>
    <property type="match status" value="1"/>
</dbReference>
<dbReference type="Pfam" id="PF06414">
    <property type="entry name" value="Zeta_toxin"/>
    <property type="match status" value="1"/>
</dbReference>